<sequence>METEPREIRVPNPAESTVYIVGGTSGVGLEIARQFVRAGAQRIGLVGRNIERGEKAAQHIRSLKPGVWCLFASGDVNDPGEAVRVTKELSDSLGDADILINSTTGSYNPRLFHTTPPEDIPNILLQQALGPINMCRAVLPGMRQQRGGVIVNIASDAAKHPTPGESVIGAAMAAIVMFSKTLAMEAKRDGIRVSAVTPSLIRETGSYDRVMSEPFSAKLFEKATGLASLGVAEPIDVAELVLFLCSPQARRITGQAISPNGGISAG</sequence>
<evidence type="ECO:0000313" key="7">
    <source>
        <dbReference type="Proteomes" id="UP001160334"/>
    </source>
</evidence>
<dbReference type="Pfam" id="PF00106">
    <property type="entry name" value="adh_short"/>
    <property type="match status" value="1"/>
</dbReference>
<dbReference type="SUPFAM" id="SSF51735">
    <property type="entry name" value="NAD(P)-binding Rossmann-fold domains"/>
    <property type="match status" value="1"/>
</dbReference>
<dbReference type="Proteomes" id="UP001160334">
    <property type="component" value="Unassembled WGS sequence"/>
</dbReference>
<comment type="similarity">
    <text evidence="2">Belongs to the short-chain dehydrogenases/reductases (SDR) family.</text>
</comment>
<evidence type="ECO:0000256" key="1">
    <source>
        <dbReference type="ARBA" id="ARBA00004191"/>
    </source>
</evidence>
<gene>
    <name evidence="6" type="ORF">M2280_005950</name>
</gene>
<dbReference type="InterPro" id="IPR002347">
    <property type="entry name" value="SDR_fam"/>
</dbReference>
<proteinExistence type="inferred from homology"/>
<comment type="caution">
    <text evidence="6">The sequence shown here is derived from an EMBL/GenBank/DDBJ whole genome shotgun (WGS) entry which is preliminary data.</text>
</comment>
<evidence type="ECO:0000256" key="3">
    <source>
        <dbReference type="ARBA" id="ARBA00022512"/>
    </source>
</evidence>
<dbReference type="GO" id="GO:0016491">
    <property type="term" value="F:oxidoreductase activity"/>
    <property type="evidence" value="ECO:0007669"/>
    <property type="project" value="UniProtKB-KW"/>
</dbReference>
<evidence type="ECO:0000313" key="6">
    <source>
        <dbReference type="EMBL" id="MDH6284689.1"/>
    </source>
</evidence>
<dbReference type="Gene3D" id="3.40.50.720">
    <property type="entry name" value="NAD(P)-binding Rossmann-like Domain"/>
    <property type="match status" value="1"/>
</dbReference>
<dbReference type="InterPro" id="IPR050259">
    <property type="entry name" value="SDR"/>
</dbReference>
<keyword evidence="7" id="KW-1185">Reference proteome</keyword>
<comment type="catalytic activity">
    <reaction evidence="5">
        <text>a (3R)-hydroxyacyl-[ACP] + NADP(+) = a 3-oxoacyl-[ACP] + NADPH + H(+)</text>
        <dbReference type="Rhea" id="RHEA:17397"/>
        <dbReference type="Rhea" id="RHEA-COMP:9916"/>
        <dbReference type="Rhea" id="RHEA-COMP:9945"/>
        <dbReference type="ChEBI" id="CHEBI:15378"/>
        <dbReference type="ChEBI" id="CHEBI:57783"/>
        <dbReference type="ChEBI" id="CHEBI:58349"/>
        <dbReference type="ChEBI" id="CHEBI:78776"/>
        <dbReference type="ChEBI" id="CHEBI:78827"/>
        <dbReference type="EC" id="1.1.1.100"/>
    </reaction>
    <physiologicalReaction direction="right-to-left" evidence="5">
        <dbReference type="Rhea" id="RHEA:17399"/>
    </physiologicalReaction>
</comment>
<name>A0ABT6MK42_9NOCA</name>
<evidence type="ECO:0000256" key="5">
    <source>
        <dbReference type="ARBA" id="ARBA00047400"/>
    </source>
</evidence>
<dbReference type="InterPro" id="IPR036291">
    <property type="entry name" value="NAD(P)-bd_dom_sf"/>
</dbReference>
<dbReference type="PANTHER" id="PTHR42879">
    <property type="entry name" value="3-OXOACYL-(ACYL-CARRIER-PROTEIN) REDUCTASE"/>
    <property type="match status" value="1"/>
</dbReference>
<evidence type="ECO:0000256" key="4">
    <source>
        <dbReference type="ARBA" id="ARBA00040781"/>
    </source>
</evidence>
<keyword evidence="3" id="KW-0964">Secreted</keyword>
<protein>
    <recommendedName>
        <fullName evidence="4">3-oxoacyl-[acyl-carrier-protein] reductase MabA</fullName>
    </recommendedName>
</protein>
<organism evidence="6 7">
    <name type="scientific">Prescottella agglutinans</name>
    <dbReference type="NCBI Taxonomy" id="1644129"/>
    <lineage>
        <taxon>Bacteria</taxon>
        <taxon>Bacillati</taxon>
        <taxon>Actinomycetota</taxon>
        <taxon>Actinomycetes</taxon>
        <taxon>Mycobacteriales</taxon>
        <taxon>Nocardiaceae</taxon>
        <taxon>Prescottella</taxon>
    </lineage>
</organism>
<accession>A0ABT6MK42</accession>
<dbReference type="EMBL" id="JARXVC010000025">
    <property type="protein sequence ID" value="MDH6284689.1"/>
    <property type="molecule type" value="Genomic_DNA"/>
</dbReference>
<dbReference type="RefSeq" id="WP_280763893.1">
    <property type="nucleotide sequence ID" value="NZ_JARXVC010000025.1"/>
</dbReference>
<reference evidence="6 7" key="1">
    <citation type="submission" date="2023-04" db="EMBL/GenBank/DDBJ databases">
        <title>Forest soil microbial communities from Buena Vista Peninsula, Colon Province, Panama.</title>
        <authorList>
            <person name="Bouskill N."/>
        </authorList>
    </citation>
    <scope>NUCLEOTIDE SEQUENCE [LARGE SCALE GENOMIC DNA]</scope>
    <source>
        <strain evidence="6 7">CFH S0262</strain>
    </source>
</reference>
<dbReference type="PRINTS" id="PR00081">
    <property type="entry name" value="GDHRDH"/>
</dbReference>
<keyword evidence="3" id="KW-0134">Cell wall</keyword>
<dbReference type="CDD" id="cd05233">
    <property type="entry name" value="SDR_c"/>
    <property type="match status" value="1"/>
</dbReference>
<keyword evidence="6" id="KW-0560">Oxidoreductase</keyword>
<comment type="subcellular location">
    <subcellularLocation>
        <location evidence="1">Secreted</location>
        <location evidence="1">Cell wall</location>
    </subcellularLocation>
</comment>
<evidence type="ECO:0000256" key="2">
    <source>
        <dbReference type="ARBA" id="ARBA00006484"/>
    </source>
</evidence>